<gene>
    <name evidence="1" type="ORF">Vadar_012346</name>
</gene>
<keyword evidence="2" id="KW-1185">Reference proteome</keyword>
<comment type="caution">
    <text evidence="1">The sequence shown here is derived from an EMBL/GenBank/DDBJ whole genome shotgun (WGS) entry which is preliminary data.</text>
</comment>
<protein>
    <submittedName>
        <fullName evidence="1">Uncharacterized protein</fullName>
    </submittedName>
</protein>
<accession>A0ACB7ZC72</accession>
<proteinExistence type="predicted"/>
<sequence length="82" mass="9079">MNGIGRQRSGAPTVRHQRQYSDHLLDALNNGRCLQHFQSSNDNDDVPPLQAVPCSVVQVALLGVTPPKHAFNNYDLNNMLRG</sequence>
<reference evidence="1 2" key="1">
    <citation type="journal article" date="2021" name="Hortic Res">
        <title>High-quality reference genome and annotation aids understanding of berry development for evergreen blueberry (Vaccinium darrowii).</title>
        <authorList>
            <person name="Yu J."/>
            <person name="Hulse-Kemp A.M."/>
            <person name="Babiker E."/>
            <person name="Staton M."/>
        </authorList>
    </citation>
    <scope>NUCLEOTIDE SEQUENCE [LARGE SCALE GENOMIC DNA]</scope>
    <source>
        <strain evidence="2">cv. NJ 8807/NJ 8810</strain>
        <tissue evidence="1">Young leaf</tissue>
    </source>
</reference>
<evidence type="ECO:0000313" key="1">
    <source>
        <dbReference type="EMBL" id="KAH7863028.1"/>
    </source>
</evidence>
<dbReference type="Proteomes" id="UP000828048">
    <property type="component" value="Chromosome 12"/>
</dbReference>
<dbReference type="EMBL" id="CM037162">
    <property type="protein sequence ID" value="KAH7863028.1"/>
    <property type="molecule type" value="Genomic_DNA"/>
</dbReference>
<evidence type="ECO:0000313" key="2">
    <source>
        <dbReference type="Proteomes" id="UP000828048"/>
    </source>
</evidence>
<name>A0ACB7ZC72_9ERIC</name>
<organism evidence="1 2">
    <name type="scientific">Vaccinium darrowii</name>
    <dbReference type="NCBI Taxonomy" id="229202"/>
    <lineage>
        <taxon>Eukaryota</taxon>
        <taxon>Viridiplantae</taxon>
        <taxon>Streptophyta</taxon>
        <taxon>Embryophyta</taxon>
        <taxon>Tracheophyta</taxon>
        <taxon>Spermatophyta</taxon>
        <taxon>Magnoliopsida</taxon>
        <taxon>eudicotyledons</taxon>
        <taxon>Gunneridae</taxon>
        <taxon>Pentapetalae</taxon>
        <taxon>asterids</taxon>
        <taxon>Ericales</taxon>
        <taxon>Ericaceae</taxon>
        <taxon>Vaccinioideae</taxon>
        <taxon>Vaccinieae</taxon>
        <taxon>Vaccinium</taxon>
    </lineage>
</organism>